<evidence type="ECO:0000313" key="1">
    <source>
        <dbReference type="EMBL" id="KAK5606396.1"/>
    </source>
</evidence>
<sequence length="99" mass="10498">MLQPRVSICALPLSHGTCPAVCGRAAADGYIKAIKQGGSLVQMETLINLTMCLLVGGCGVCRAFLQGEGDLRKLKLPPLYSFVCLRLSTLAPTPPVNLR</sequence>
<dbReference type="Proteomes" id="UP001311232">
    <property type="component" value="Unassembled WGS sequence"/>
</dbReference>
<dbReference type="EMBL" id="JAHHUM010002078">
    <property type="protein sequence ID" value="KAK5606396.1"/>
    <property type="molecule type" value="Genomic_DNA"/>
</dbReference>
<proteinExistence type="predicted"/>
<reference evidence="1 2" key="1">
    <citation type="submission" date="2021-06" db="EMBL/GenBank/DDBJ databases">
        <authorList>
            <person name="Palmer J.M."/>
        </authorList>
    </citation>
    <scope>NUCLEOTIDE SEQUENCE [LARGE SCALE GENOMIC DNA]</scope>
    <source>
        <strain evidence="1 2">MEX-2019</strain>
        <tissue evidence="1">Muscle</tissue>
    </source>
</reference>
<comment type="caution">
    <text evidence="1">The sequence shown here is derived from an EMBL/GenBank/DDBJ whole genome shotgun (WGS) entry which is preliminary data.</text>
</comment>
<dbReference type="AlphaFoldDB" id="A0AAV9RBQ1"/>
<organism evidence="1 2">
    <name type="scientific">Crenichthys baileyi</name>
    <name type="common">White River springfish</name>
    <dbReference type="NCBI Taxonomy" id="28760"/>
    <lineage>
        <taxon>Eukaryota</taxon>
        <taxon>Metazoa</taxon>
        <taxon>Chordata</taxon>
        <taxon>Craniata</taxon>
        <taxon>Vertebrata</taxon>
        <taxon>Euteleostomi</taxon>
        <taxon>Actinopterygii</taxon>
        <taxon>Neopterygii</taxon>
        <taxon>Teleostei</taxon>
        <taxon>Neoteleostei</taxon>
        <taxon>Acanthomorphata</taxon>
        <taxon>Ovalentaria</taxon>
        <taxon>Atherinomorphae</taxon>
        <taxon>Cyprinodontiformes</taxon>
        <taxon>Goodeidae</taxon>
        <taxon>Crenichthys</taxon>
    </lineage>
</organism>
<gene>
    <name evidence="1" type="ORF">CRENBAI_021868</name>
</gene>
<protein>
    <submittedName>
        <fullName evidence="1">Uncharacterized protein</fullName>
    </submittedName>
</protein>
<evidence type="ECO:0000313" key="2">
    <source>
        <dbReference type="Proteomes" id="UP001311232"/>
    </source>
</evidence>
<keyword evidence="2" id="KW-1185">Reference proteome</keyword>
<name>A0AAV9RBQ1_9TELE</name>
<accession>A0AAV9RBQ1</accession>